<feature type="transmembrane region" description="Helical" evidence="7">
    <location>
        <begin position="131"/>
        <end position="158"/>
    </location>
</feature>
<feature type="transmembrane region" description="Helical" evidence="7">
    <location>
        <begin position="279"/>
        <end position="304"/>
    </location>
</feature>
<evidence type="ECO:0000313" key="11">
    <source>
        <dbReference type="Proteomes" id="UP001652264"/>
    </source>
</evidence>
<evidence type="ECO:0000256" key="5">
    <source>
        <dbReference type="ARBA" id="ARBA00022989"/>
    </source>
</evidence>
<comment type="caution">
    <text evidence="10">The sequence shown here is derived from an EMBL/GenBank/DDBJ whole genome shotgun (WGS) entry which is preliminary data.</text>
</comment>
<feature type="region of interest" description="Disordered" evidence="8">
    <location>
        <begin position="1"/>
        <end position="26"/>
    </location>
</feature>
<feature type="transmembrane region" description="Helical" evidence="7">
    <location>
        <begin position="178"/>
        <end position="202"/>
    </location>
</feature>
<accession>A0ABT2HJ27</accession>
<evidence type="ECO:0000256" key="2">
    <source>
        <dbReference type="ARBA" id="ARBA00022448"/>
    </source>
</evidence>
<proteinExistence type="inferred from homology"/>
<dbReference type="RefSeq" id="WP_083520143.1">
    <property type="nucleotide sequence ID" value="NZ_BAAAWP010000001.1"/>
</dbReference>
<dbReference type="Proteomes" id="UP001652264">
    <property type="component" value="Unassembled WGS sequence"/>
</dbReference>
<comment type="similarity">
    <text evidence="7">Belongs to the binding-protein-dependent transport system permease family.</text>
</comment>
<feature type="transmembrane region" description="Helical" evidence="7">
    <location>
        <begin position="232"/>
        <end position="259"/>
    </location>
</feature>
<dbReference type="PROSITE" id="PS50928">
    <property type="entry name" value="ABC_TM1"/>
    <property type="match status" value="1"/>
</dbReference>
<dbReference type="PANTHER" id="PTHR30193:SF37">
    <property type="entry name" value="INNER MEMBRANE ABC TRANSPORTER PERMEASE PROTEIN YCJO"/>
    <property type="match status" value="1"/>
</dbReference>
<evidence type="ECO:0000313" key="10">
    <source>
        <dbReference type="EMBL" id="MCS6523278.1"/>
    </source>
</evidence>
<keyword evidence="6 7" id="KW-0472">Membrane</keyword>
<keyword evidence="2 7" id="KW-0813">Transport</keyword>
<dbReference type="SUPFAM" id="SSF161098">
    <property type="entry name" value="MetI-like"/>
    <property type="match status" value="1"/>
</dbReference>
<keyword evidence="3" id="KW-1003">Cell membrane</keyword>
<protein>
    <submittedName>
        <fullName evidence="10">Sugar ABC transporter permease</fullName>
    </submittedName>
</protein>
<dbReference type="CDD" id="cd06261">
    <property type="entry name" value="TM_PBP2"/>
    <property type="match status" value="1"/>
</dbReference>
<keyword evidence="11" id="KW-1185">Reference proteome</keyword>
<comment type="subcellular location">
    <subcellularLocation>
        <location evidence="1 7">Cell membrane</location>
        <topology evidence="1 7">Multi-pass membrane protein</topology>
    </subcellularLocation>
</comment>
<evidence type="ECO:0000259" key="9">
    <source>
        <dbReference type="PROSITE" id="PS50928"/>
    </source>
</evidence>
<gene>
    <name evidence="10" type="ORF">NYQ28_11935</name>
</gene>
<dbReference type="InterPro" id="IPR000515">
    <property type="entry name" value="MetI-like"/>
</dbReference>
<evidence type="ECO:0000256" key="1">
    <source>
        <dbReference type="ARBA" id="ARBA00004651"/>
    </source>
</evidence>
<feature type="compositionally biased region" description="Polar residues" evidence="8">
    <location>
        <begin position="1"/>
        <end position="10"/>
    </location>
</feature>
<dbReference type="SUPFAM" id="SSF160964">
    <property type="entry name" value="MalF N-terminal region-like"/>
    <property type="match status" value="1"/>
</dbReference>
<evidence type="ECO:0000256" key="6">
    <source>
        <dbReference type="ARBA" id="ARBA00023136"/>
    </source>
</evidence>
<feature type="transmembrane region" description="Helical" evidence="7">
    <location>
        <begin position="97"/>
        <end position="119"/>
    </location>
</feature>
<dbReference type="EMBL" id="JANVAD010000005">
    <property type="protein sequence ID" value="MCS6523278.1"/>
    <property type="molecule type" value="Genomic_DNA"/>
</dbReference>
<organism evidence="10 11">
    <name type="scientific">Curtobacterium citreum</name>
    <dbReference type="NCBI Taxonomy" id="2036"/>
    <lineage>
        <taxon>Bacteria</taxon>
        <taxon>Bacillati</taxon>
        <taxon>Actinomycetota</taxon>
        <taxon>Actinomycetes</taxon>
        <taxon>Micrococcales</taxon>
        <taxon>Microbacteriaceae</taxon>
        <taxon>Curtobacterium</taxon>
    </lineage>
</organism>
<dbReference type="InterPro" id="IPR035906">
    <property type="entry name" value="MetI-like_sf"/>
</dbReference>
<evidence type="ECO:0000256" key="8">
    <source>
        <dbReference type="SAM" id="MobiDB-lite"/>
    </source>
</evidence>
<name>A0ABT2HJ27_9MICO</name>
<dbReference type="InterPro" id="IPR051393">
    <property type="entry name" value="ABC_transporter_permease"/>
</dbReference>
<evidence type="ECO:0000256" key="4">
    <source>
        <dbReference type="ARBA" id="ARBA00022692"/>
    </source>
</evidence>
<keyword evidence="4 7" id="KW-0812">Transmembrane</keyword>
<dbReference type="PANTHER" id="PTHR30193">
    <property type="entry name" value="ABC TRANSPORTER PERMEASE PROTEIN"/>
    <property type="match status" value="1"/>
</dbReference>
<evidence type="ECO:0000256" key="7">
    <source>
        <dbReference type="RuleBase" id="RU363032"/>
    </source>
</evidence>
<evidence type="ECO:0000256" key="3">
    <source>
        <dbReference type="ARBA" id="ARBA00022475"/>
    </source>
</evidence>
<feature type="domain" description="ABC transmembrane type-1" evidence="9">
    <location>
        <begin position="93"/>
        <end position="305"/>
    </location>
</feature>
<feature type="transmembrane region" description="Helical" evidence="7">
    <location>
        <begin position="33"/>
        <end position="51"/>
    </location>
</feature>
<dbReference type="Gene3D" id="1.10.3720.10">
    <property type="entry name" value="MetI-like"/>
    <property type="match status" value="1"/>
</dbReference>
<keyword evidence="5 7" id="KW-1133">Transmembrane helix</keyword>
<reference evidence="10 11" key="1">
    <citation type="submission" date="2022-08" db="EMBL/GenBank/DDBJ databases">
        <title>Taxonomy of Curtobacterium flaccumfaciens.</title>
        <authorList>
            <person name="Osdaghi E."/>
            <person name="Taghavi S.M."/>
            <person name="Hamidizade M."/>
            <person name="Abachi H."/>
            <person name="Fazliarab A."/>
            <person name="Baeyen S."/>
            <person name="Portier P."/>
            <person name="Van Vaerenbergh J."/>
            <person name="Jacques M.-A."/>
        </authorList>
    </citation>
    <scope>NUCLEOTIDE SEQUENCE [LARGE SCALE GENOMIC DNA]</scope>
    <source>
        <strain evidence="10 11">LMG8786T</strain>
    </source>
</reference>
<sequence length="318" mass="34034">MTSAVQNPTRVTVPGRRSSTADASRMERREGRAGYVLIAPTTVLLALFYLYPLAQTVFYSFTNWNPASGETNGFVGLSNFTGLFRDGEFLRAAGNTALYVVVVVPVTMALGLFFAALLAQPFRGRGVYRALLFVPYIAPIVGSALIFSFILSPLGGLVNGVVTALGAPPIGFLTSEPWALVSVIVFSIWQGVGYTMIIYSAALTNIPASYMEAATLDGAGPIRRFFRISLPLVAPTTGFLAITGVIGALQVFTQVYVLTQGGPINSSETILYYIYNQGFVFFHGGSASAAAVILLIVGILVAVVQLRVINRRDPIELN</sequence>
<dbReference type="GeneID" id="95323041"/>
<dbReference type="Pfam" id="PF00528">
    <property type="entry name" value="BPD_transp_1"/>
    <property type="match status" value="1"/>
</dbReference>